<keyword evidence="9" id="KW-0411">Iron-sulfur</keyword>
<comment type="catalytic activity">
    <reaction evidence="13">
        <text>2'-deoxyribonucleotide-(2'-deoxyribose 5'-phosphate)-2'-deoxyribonucleotide-DNA = a 3'-end 2'-deoxyribonucleotide-(2,3-dehydro-2,3-deoxyribose 5'-phosphate)-DNA + a 5'-end 5'-phospho-2'-deoxyribonucleoside-DNA + H(+)</text>
        <dbReference type="Rhea" id="RHEA:66592"/>
        <dbReference type="Rhea" id="RHEA-COMP:13180"/>
        <dbReference type="Rhea" id="RHEA-COMP:16897"/>
        <dbReference type="Rhea" id="RHEA-COMP:17067"/>
        <dbReference type="ChEBI" id="CHEBI:15378"/>
        <dbReference type="ChEBI" id="CHEBI:136412"/>
        <dbReference type="ChEBI" id="CHEBI:157695"/>
        <dbReference type="ChEBI" id="CHEBI:167181"/>
        <dbReference type="EC" id="4.2.99.18"/>
    </reaction>
</comment>
<accession>A0A6A6UD91</accession>
<sequence length="258" mass="28413">RKRRQSAKVKTDPSGTVTATPPSDWERVYELVKTARASLPAPVDTMGCEQSADRTMSARDQRFQTLVSLMLSSQTKDAVTFAAIQTLQRELPGGLSLESVLHADEQVLNGHIGKVGFHNTKAKSIKKAAVILREQFDGDIPDSIEGLTSLPGVGPKMAYLTMSAAWGRDEGIGVDVHVHRITNLWGWHKTKTPEETRLALQAWLPKDKWHEINWLLVGFGQVLCLPVGRKCGECVLAERGLCPSAVGVRRVKKEAKIE</sequence>
<dbReference type="GO" id="GO:0051539">
    <property type="term" value="F:4 iron, 4 sulfur cluster binding"/>
    <property type="evidence" value="ECO:0007669"/>
    <property type="project" value="UniProtKB-KW"/>
</dbReference>
<evidence type="ECO:0000256" key="3">
    <source>
        <dbReference type="ARBA" id="ARBA00022485"/>
    </source>
</evidence>
<dbReference type="InterPro" id="IPR000445">
    <property type="entry name" value="HhH_motif"/>
</dbReference>
<dbReference type="EC" id="4.2.99.18" evidence="2"/>
<gene>
    <name evidence="16" type="ORF">BT63DRAFT_362417</name>
</gene>
<evidence type="ECO:0000256" key="6">
    <source>
        <dbReference type="ARBA" id="ARBA00022801"/>
    </source>
</evidence>
<dbReference type="PANTHER" id="PTHR43286:SF1">
    <property type="entry name" value="ENDONUCLEASE III-LIKE PROTEIN 1"/>
    <property type="match status" value="1"/>
</dbReference>
<keyword evidence="10" id="KW-0234">DNA repair</keyword>
<feature type="non-terminal residue" evidence="16">
    <location>
        <position position="258"/>
    </location>
</feature>
<keyword evidence="5" id="KW-0227">DNA damage</keyword>
<evidence type="ECO:0000256" key="7">
    <source>
        <dbReference type="ARBA" id="ARBA00022946"/>
    </source>
</evidence>
<keyword evidence="4" id="KW-0479">Metal-binding</keyword>
<dbReference type="InterPro" id="IPR030841">
    <property type="entry name" value="NTH1"/>
</dbReference>
<dbReference type="GO" id="GO:0000703">
    <property type="term" value="F:oxidized pyrimidine nucleobase lesion DNA N-glycosylase activity"/>
    <property type="evidence" value="ECO:0007669"/>
    <property type="project" value="TreeGrafter"/>
</dbReference>
<evidence type="ECO:0000256" key="1">
    <source>
        <dbReference type="ARBA" id="ARBA00008343"/>
    </source>
</evidence>
<dbReference type="Gene3D" id="1.10.340.30">
    <property type="entry name" value="Hypothetical protein, domain 2"/>
    <property type="match status" value="1"/>
</dbReference>
<dbReference type="Gene3D" id="1.10.1670.10">
    <property type="entry name" value="Helix-hairpin-Helix base-excision DNA repair enzymes (C-terminal)"/>
    <property type="match status" value="1"/>
</dbReference>
<keyword evidence="6" id="KW-0378">Hydrolase</keyword>
<evidence type="ECO:0000256" key="13">
    <source>
        <dbReference type="ARBA" id="ARBA00044632"/>
    </source>
</evidence>
<dbReference type="SMART" id="SM00478">
    <property type="entry name" value="ENDO3c"/>
    <property type="match status" value="1"/>
</dbReference>
<dbReference type="GO" id="GO:0006289">
    <property type="term" value="P:nucleotide-excision repair"/>
    <property type="evidence" value="ECO:0007669"/>
    <property type="project" value="TreeGrafter"/>
</dbReference>
<dbReference type="FunFam" id="1.10.340.30:FF:000005">
    <property type="entry name" value="Endonuclease III-like protein 1"/>
    <property type="match status" value="1"/>
</dbReference>
<dbReference type="OrthoDB" id="2099276at2759"/>
<reference evidence="16" key="1">
    <citation type="journal article" date="2020" name="Stud. Mycol.">
        <title>101 Dothideomycetes genomes: a test case for predicting lifestyles and emergence of pathogens.</title>
        <authorList>
            <person name="Haridas S."/>
            <person name="Albert R."/>
            <person name="Binder M."/>
            <person name="Bloem J."/>
            <person name="Labutti K."/>
            <person name="Salamov A."/>
            <person name="Andreopoulos B."/>
            <person name="Baker S."/>
            <person name="Barry K."/>
            <person name="Bills G."/>
            <person name="Bluhm B."/>
            <person name="Cannon C."/>
            <person name="Castanera R."/>
            <person name="Culley D."/>
            <person name="Daum C."/>
            <person name="Ezra D."/>
            <person name="Gonzalez J."/>
            <person name="Henrissat B."/>
            <person name="Kuo A."/>
            <person name="Liang C."/>
            <person name="Lipzen A."/>
            <person name="Lutzoni F."/>
            <person name="Magnuson J."/>
            <person name="Mondo S."/>
            <person name="Nolan M."/>
            <person name="Ohm R."/>
            <person name="Pangilinan J."/>
            <person name="Park H.-J."/>
            <person name="Ramirez L."/>
            <person name="Alfaro M."/>
            <person name="Sun H."/>
            <person name="Tritt A."/>
            <person name="Yoshinaga Y."/>
            <person name="Zwiers L.-H."/>
            <person name="Turgeon B."/>
            <person name="Goodwin S."/>
            <person name="Spatafora J."/>
            <person name="Crous P."/>
            <person name="Grigoriev I."/>
        </authorList>
    </citation>
    <scope>NUCLEOTIDE SEQUENCE</scope>
    <source>
        <strain evidence="16">CBS 115976</strain>
    </source>
</reference>
<keyword evidence="3" id="KW-0004">4Fe-4S</keyword>
<keyword evidence="7" id="KW-0809">Transit peptide</keyword>
<evidence type="ECO:0000256" key="2">
    <source>
        <dbReference type="ARBA" id="ARBA00012720"/>
    </source>
</evidence>
<dbReference type="GO" id="GO:0005634">
    <property type="term" value="C:nucleus"/>
    <property type="evidence" value="ECO:0007669"/>
    <property type="project" value="InterPro"/>
</dbReference>
<evidence type="ECO:0000256" key="10">
    <source>
        <dbReference type="ARBA" id="ARBA00023204"/>
    </source>
</evidence>
<evidence type="ECO:0000256" key="14">
    <source>
        <dbReference type="SAM" id="MobiDB-lite"/>
    </source>
</evidence>
<dbReference type="GO" id="GO:0003677">
    <property type="term" value="F:DNA binding"/>
    <property type="evidence" value="ECO:0007669"/>
    <property type="project" value="InterPro"/>
</dbReference>
<dbReference type="Proteomes" id="UP000799302">
    <property type="component" value="Unassembled WGS sequence"/>
</dbReference>
<dbReference type="SUPFAM" id="SSF48150">
    <property type="entry name" value="DNA-glycosylase"/>
    <property type="match status" value="1"/>
</dbReference>
<comment type="similarity">
    <text evidence="1">Belongs to the Nth/MutY family.</text>
</comment>
<dbReference type="HAMAP" id="MF_03183">
    <property type="entry name" value="Endonuclease_III_Nth"/>
    <property type="match status" value="1"/>
</dbReference>
<evidence type="ECO:0000256" key="11">
    <source>
        <dbReference type="ARBA" id="ARBA00023239"/>
    </source>
</evidence>
<evidence type="ECO:0000313" key="17">
    <source>
        <dbReference type="Proteomes" id="UP000799302"/>
    </source>
</evidence>
<dbReference type="InterPro" id="IPR011257">
    <property type="entry name" value="DNA_glycosylase"/>
</dbReference>
<dbReference type="CDD" id="cd00056">
    <property type="entry name" value="ENDO3c"/>
    <property type="match status" value="1"/>
</dbReference>
<dbReference type="PANTHER" id="PTHR43286">
    <property type="entry name" value="ENDONUCLEASE III-LIKE PROTEIN 1"/>
    <property type="match status" value="1"/>
</dbReference>
<dbReference type="GO" id="GO:0006285">
    <property type="term" value="P:base-excision repair, AP site formation"/>
    <property type="evidence" value="ECO:0007669"/>
    <property type="project" value="InterPro"/>
</dbReference>
<dbReference type="FunFam" id="1.10.1670.10:FF:000003">
    <property type="entry name" value="Endonuclease III homolog"/>
    <property type="match status" value="1"/>
</dbReference>
<evidence type="ECO:0000256" key="12">
    <source>
        <dbReference type="ARBA" id="ARBA00023295"/>
    </source>
</evidence>
<dbReference type="InterPro" id="IPR023170">
    <property type="entry name" value="HhH_base_excis_C"/>
</dbReference>
<protein>
    <recommendedName>
        <fullName evidence="2">DNA-(apurinic or apyrimidinic site) lyase</fullName>
        <ecNumber evidence="2">4.2.99.18</ecNumber>
    </recommendedName>
</protein>
<dbReference type="InterPro" id="IPR003265">
    <property type="entry name" value="HhH-GPD_domain"/>
</dbReference>
<feature type="region of interest" description="Disordered" evidence="14">
    <location>
        <begin position="1"/>
        <end position="22"/>
    </location>
</feature>
<dbReference type="Pfam" id="PF00730">
    <property type="entry name" value="HhH-GPD"/>
    <property type="match status" value="1"/>
</dbReference>
<keyword evidence="17" id="KW-1185">Reference proteome</keyword>
<dbReference type="GO" id="GO:0046872">
    <property type="term" value="F:metal ion binding"/>
    <property type="evidence" value="ECO:0007669"/>
    <property type="project" value="UniProtKB-KW"/>
</dbReference>
<dbReference type="Pfam" id="PF00633">
    <property type="entry name" value="HHH"/>
    <property type="match status" value="1"/>
</dbReference>
<dbReference type="EMBL" id="MU004234">
    <property type="protein sequence ID" value="KAF2670235.1"/>
    <property type="molecule type" value="Genomic_DNA"/>
</dbReference>
<feature type="domain" description="HhH-GPD" evidence="15">
    <location>
        <begin position="71"/>
        <end position="222"/>
    </location>
</feature>
<dbReference type="PROSITE" id="PS01155">
    <property type="entry name" value="ENDONUCLEASE_III_2"/>
    <property type="match status" value="1"/>
</dbReference>
<dbReference type="AlphaFoldDB" id="A0A6A6UD91"/>
<name>A0A6A6UD91_9PEZI</name>
<feature type="non-terminal residue" evidence="16">
    <location>
        <position position="1"/>
    </location>
</feature>
<evidence type="ECO:0000256" key="8">
    <source>
        <dbReference type="ARBA" id="ARBA00023004"/>
    </source>
</evidence>
<dbReference type="InterPro" id="IPR004036">
    <property type="entry name" value="Endonuclease-III-like_CS2"/>
</dbReference>
<dbReference type="GO" id="GO:0140078">
    <property type="term" value="F:class I DNA-(apurinic or apyrimidinic site) endonuclease activity"/>
    <property type="evidence" value="ECO:0007669"/>
    <property type="project" value="UniProtKB-EC"/>
</dbReference>
<evidence type="ECO:0000259" key="15">
    <source>
        <dbReference type="SMART" id="SM00478"/>
    </source>
</evidence>
<evidence type="ECO:0000256" key="9">
    <source>
        <dbReference type="ARBA" id="ARBA00023014"/>
    </source>
</evidence>
<evidence type="ECO:0000256" key="4">
    <source>
        <dbReference type="ARBA" id="ARBA00022723"/>
    </source>
</evidence>
<proteinExistence type="inferred from homology"/>
<evidence type="ECO:0000256" key="5">
    <source>
        <dbReference type="ARBA" id="ARBA00022763"/>
    </source>
</evidence>
<evidence type="ECO:0000313" key="16">
    <source>
        <dbReference type="EMBL" id="KAF2670235.1"/>
    </source>
</evidence>
<organism evidence="16 17">
    <name type="scientific">Microthyrium microscopicum</name>
    <dbReference type="NCBI Taxonomy" id="703497"/>
    <lineage>
        <taxon>Eukaryota</taxon>
        <taxon>Fungi</taxon>
        <taxon>Dikarya</taxon>
        <taxon>Ascomycota</taxon>
        <taxon>Pezizomycotina</taxon>
        <taxon>Dothideomycetes</taxon>
        <taxon>Dothideomycetes incertae sedis</taxon>
        <taxon>Microthyriales</taxon>
        <taxon>Microthyriaceae</taxon>
        <taxon>Microthyrium</taxon>
    </lineage>
</organism>
<keyword evidence="8" id="KW-0408">Iron</keyword>
<keyword evidence="12" id="KW-0326">Glycosidase</keyword>
<keyword evidence="11" id="KW-0456">Lyase</keyword>